<name>A0ABQ7N7L6_BRACM</name>
<feature type="non-terminal residue" evidence="2">
    <location>
        <position position="1"/>
    </location>
</feature>
<feature type="region of interest" description="Disordered" evidence="1">
    <location>
        <begin position="318"/>
        <end position="348"/>
    </location>
</feature>
<evidence type="ECO:0000313" key="3">
    <source>
        <dbReference type="Proteomes" id="UP000823674"/>
    </source>
</evidence>
<proteinExistence type="predicted"/>
<protein>
    <submittedName>
        <fullName evidence="2">Uncharacterized protein</fullName>
    </submittedName>
</protein>
<organism evidence="2 3">
    <name type="scientific">Brassica rapa subsp. trilocularis</name>
    <dbReference type="NCBI Taxonomy" id="1813537"/>
    <lineage>
        <taxon>Eukaryota</taxon>
        <taxon>Viridiplantae</taxon>
        <taxon>Streptophyta</taxon>
        <taxon>Embryophyta</taxon>
        <taxon>Tracheophyta</taxon>
        <taxon>Spermatophyta</taxon>
        <taxon>Magnoliopsida</taxon>
        <taxon>eudicotyledons</taxon>
        <taxon>Gunneridae</taxon>
        <taxon>Pentapetalae</taxon>
        <taxon>rosids</taxon>
        <taxon>malvids</taxon>
        <taxon>Brassicales</taxon>
        <taxon>Brassicaceae</taxon>
        <taxon>Brassiceae</taxon>
        <taxon>Brassica</taxon>
    </lineage>
</organism>
<evidence type="ECO:0000256" key="1">
    <source>
        <dbReference type="SAM" id="MobiDB-lite"/>
    </source>
</evidence>
<sequence length="348" mass="40224">GLRLDEVANIVTDAGGVKQCSRKHAELWRPRGSKMLREYGFSSSSKVTRRNPQRTYVDRSAWSPPKPFEVASARKTWSSQDPRPPPHIDKITENLIRYQPVVSRINKWGTSTSRRPPQRVHRTDPEQKAPHRRRMETLCQAGSLRTWSLRWMNVTTRFMEVLKTFINKRQWSPSTKVWGMKRVSTAVPRPKKEAEPRRRRRNPPARMLPQAYQGPKQKYQKCESTCTKTLRARIIHGTRGIIALEQVKKSGYLGFHPHQHPLSLIVAFYKKQHAARKLDSDQLPSGRMRYLNRKNSGLRQASGPRTYWFPKNISGFKDHVSNSRPQGPEPTGSPKNDLRVLSLSKLSK</sequence>
<accession>A0ABQ7N7L6</accession>
<dbReference type="Proteomes" id="UP000823674">
    <property type="component" value="Chromosome A03"/>
</dbReference>
<dbReference type="EMBL" id="JADBGQ010000003">
    <property type="protein sequence ID" value="KAG5406060.1"/>
    <property type="molecule type" value="Genomic_DNA"/>
</dbReference>
<evidence type="ECO:0000313" key="2">
    <source>
        <dbReference type="EMBL" id="KAG5406060.1"/>
    </source>
</evidence>
<feature type="region of interest" description="Disordered" evidence="1">
    <location>
        <begin position="108"/>
        <end position="132"/>
    </location>
</feature>
<reference evidence="2 3" key="1">
    <citation type="submission" date="2021-03" db="EMBL/GenBank/DDBJ databases">
        <authorList>
            <person name="King G.J."/>
            <person name="Bancroft I."/>
            <person name="Baten A."/>
            <person name="Bloomfield J."/>
            <person name="Borpatragohain P."/>
            <person name="He Z."/>
            <person name="Irish N."/>
            <person name="Irwin J."/>
            <person name="Liu K."/>
            <person name="Mauleon R.P."/>
            <person name="Moore J."/>
            <person name="Morris R."/>
            <person name="Ostergaard L."/>
            <person name="Wang B."/>
            <person name="Wells R."/>
        </authorList>
    </citation>
    <scope>NUCLEOTIDE SEQUENCE [LARGE SCALE GENOMIC DNA]</scope>
    <source>
        <strain evidence="2">R-o-18</strain>
        <tissue evidence="2">Leaf</tissue>
    </source>
</reference>
<keyword evidence="3" id="KW-1185">Reference proteome</keyword>
<comment type="caution">
    <text evidence="2">The sequence shown here is derived from an EMBL/GenBank/DDBJ whole genome shotgun (WGS) entry which is preliminary data.</text>
</comment>
<gene>
    <name evidence="2" type="primary">A03g505370.1_BraROA</name>
    <name evidence="2" type="ORF">IGI04_012179</name>
</gene>
<feature type="region of interest" description="Disordered" evidence="1">
    <location>
        <begin position="182"/>
        <end position="219"/>
    </location>
</feature>